<accession>A0A2V5ITH7</accession>
<reference evidence="4 5" key="1">
    <citation type="submission" date="2018-05" db="EMBL/GenBank/DDBJ databases">
        <title>Genetic diversity of glacier-inhabiting Cryobacterium bacteria in China and description of Cryobacterium mengkeensis sp. nov. and Arthrobacter glacialis sp. nov.</title>
        <authorList>
            <person name="Liu Q."/>
            <person name="Xin Y.-H."/>
        </authorList>
    </citation>
    <scope>NUCLEOTIDE SEQUENCE [LARGE SCALE GENOMIC DNA]</scope>
    <source>
        <strain evidence="4 5">B7</strain>
    </source>
</reference>
<feature type="compositionally biased region" description="Low complexity" evidence="2">
    <location>
        <begin position="283"/>
        <end position="295"/>
    </location>
</feature>
<dbReference type="Proteomes" id="UP000247980">
    <property type="component" value="Unassembled WGS sequence"/>
</dbReference>
<name>A0A2V5ITH7_9MICC</name>
<dbReference type="RefSeq" id="WP_110486487.1">
    <property type="nucleotide sequence ID" value="NZ_QJVC01000022.1"/>
</dbReference>
<dbReference type="OrthoDB" id="9766277at2"/>
<evidence type="ECO:0000256" key="3">
    <source>
        <dbReference type="SAM" id="SignalP"/>
    </source>
</evidence>
<dbReference type="InterPro" id="IPR023346">
    <property type="entry name" value="Lysozyme-like_dom_sf"/>
</dbReference>
<organism evidence="4 5">
    <name type="scientific">Arthrobacter psychrolactophilus</name>
    <dbReference type="NCBI Taxonomy" id="92442"/>
    <lineage>
        <taxon>Bacteria</taxon>
        <taxon>Bacillati</taxon>
        <taxon>Actinomycetota</taxon>
        <taxon>Actinomycetes</taxon>
        <taxon>Micrococcales</taxon>
        <taxon>Micrococcaceae</taxon>
        <taxon>Arthrobacter</taxon>
    </lineage>
</organism>
<evidence type="ECO:0000256" key="2">
    <source>
        <dbReference type="SAM" id="MobiDB-lite"/>
    </source>
</evidence>
<comment type="caution">
    <text evidence="4">The sequence shown here is derived from an EMBL/GenBank/DDBJ whole genome shotgun (WGS) entry which is preliminary data.</text>
</comment>
<dbReference type="EMBL" id="QJVC01000022">
    <property type="protein sequence ID" value="PYI37453.1"/>
    <property type="molecule type" value="Genomic_DNA"/>
</dbReference>
<sequence>MTKQLFPLRRLLAVSMTAALLLASTVVTPASADDAAPSGFPSWSDVEKAKGDAAATAAQVAKISNLLDSLEAEAGTLGDAAVKAGGALAATQAKLDAVTENVNVLSAQSQRAASEAAEYKKAAVAIAVQSYKNGGTGLGVFSTLSALESPQSLNGVEMLNQVGERAAVKQSQALESKATAESLEKTRKAAVTAQAELTGQAQTARTAAVAAQDAVMTRLAEQKTQSATLVEQLASLNNTSVATEMEYRKGQEAQAAYEQVQAAKRQAAADAAARAAAEAAQRAADEAAQAAQRPKPVAPAPQPVVPNPAPAPAPAPAPVVPAPVAPVAPNPGGSVDPGVPGGAVNDPAGAKAYAAARLGAFGWSQGEFQCLNLLWERESNWRTNATNPYSGAYGIAQALPASKYAETGASDWLTNYRTQVDWGLGYIKGRYGSPCGAWAHSEAIGWY</sequence>
<keyword evidence="5" id="KW-1185">Reference proteome</keyword>
<keyword evidence="3" id="KW-0732">Signal</keyword>
<feature type="chain" id="PRO_5015869821" evidence="3">
    <location>
        <begin position="33"/>
        <end position="447"/>
    </location>
</feature>
<protein>
    <submittedName>
        <fullName evidence="4">Transglycosylase</fullName>
    </submittedName>
</protein>
<dbReference type="AlphaFoldDB" id="A0A2V5ITH7"/>
<feature type="region of interest" description="Disordered" evidence="2">
    <location>
        <begin position="283"/>
        <end position="315"/>
    </location>
</feature>
<evidence type="ECO:0000256" key="1">
    <source>
        <dbReference type="SAM" id="Coils"/>
    </source>
</evidence>
<feature type="compositionally biased region" description="Pro residues" evidence="2">
    <location>
        <begin position="296"/>
        <end position="315"/>
    </location>
</feature>
<gene>
    <name evidence="4" type="ORF">CVS30_15640</name>
</gene>
<proteinExistence type="predicted"/>
<keyword evidence="1" id="KW-0175">Coiled coil</keyword>
<feature type="signal peptide" evidence="3">
    <location>
        <begin position="1"/>
        <end position="32"/>
    </location>
</feature>
<evidence type="ECO:0000313" key="5">
    <source>
        <dbReference type="Proteomes" id="UP000247980"/>
    </source>
</evidence>
<evidence type="ECO:0000313" key="4">
    <source>
        <dbReference type="EMBL" id="PYI37453.1"/>
    </source>
</evidence>
<dbReference type="SUPFAM" id="SSF53955">
    <property type="entry name" value="Lysozyme-like"/>
    <property type="match status" value="1"/>
</dbReference>
<feature type="coiled-coil region" evidence="1">
    <location>
        <begin position="53"/>
        <end position="108"/>
    </location>
</feature>